<gene>
    <name evidence="2" type="ORF">HG536_0D01120</name>
</gene>
<dbReference type="EMBL" id="CP059249">
    <property type="protein sequence ID" value="QLL32590.1"/>
    <property type="molecule type" value="Genomic_DNA"/>
</dbReference>
<dbReference type="KEGG" id="tgb:HG536_0D01120"/>
<name>A0A7G3ZGF4_9SACH</name>
<accession>A0A7G3ZGF4</accession>
<protein>
    <submittedName>
        <fullName evidence="2">Uncharacterized protein</fullName>
    </submittedName>
</protein>
<evidence type="ECO:0000313" key="3">
    <source>
        <dbReference type="Proteomes" id="UP000515788"/>
    </source>
</evidence>
<dbReference type="GeneID" id="59325758"/>
<reference evidence="2 3" key="1">
    <citation type="submission" date="2020-06" db="EMBL/GenBank/DDBJ databases">
        <title>The yeast mating-type switching endonuclease HO is a domesticated member of an unorthodox homing genetic element family.</title>
        <authorList>
            <person name="Coughlan A.Y."/>
            <person name="Lombardi L."/>
            <person name="Braun-Galleani S."/>
            <person name="Martos A.R."/>
            <person name="Galeote V."/>
            <person name="Bigey F."/>
            <person name="Dequin S."/>
            <person name="Byrne K.P."/>
            <person name="Wolfe K.H."/>
        </authorList>
    </citation>
    <scope>NUCLEOTIDE SEQUENCE [LARGE SCALE GENOMIC DNA]</scope>
    <source>
        <strain evidence="2 3">CBS764</strain>
    </source>
</reference>
<keyword evidence="3" id="KW-1185">Reference proteome</keyword>
<organism evidence="2 3">
    <name type="scientific">Torulaspora globosa</name>
    <dbReference type="NCBI Taxonomy" id="48254"/>
    <lineage>
        <taxon>Eukaryota</taxon>
        <taxon>Fungi</taxon>
        <taxon>Dikarya</taxon>
        <taxon>Ascomycota</taxon>
        <taxon>Saccharomycotina</taxon>
        <taxon>Saccharomycetes</taxon>
        <taxon>Saccharomycetales</taxon>
        <taxon>Saccharomycetaceae</taxon>
        <taxon>Torulaspora</taxon>
    </lineage>
</organism>
<evidence type="ECO:0000256" key="1">
    <source>
        <dbReference type="SAM" id="MobiDB-lite"/>
    </source>
</evidence>
<proteinExistence type="predicted"/>
<feature type="region of interest" description="Disordered" evidence="1">
    <location>
        <begin position="192"/>
        <end position="215"/>
    </location>
</feature>
<dbReference type="AlphaFoldDB" id="A0A7G3ZGF4"/>
<evidence type="ECO:0000313" key="2">
    <source>
        <dbReference type="EMBL" id="QLL32590.1"/>
    </source>
</evidence>
<dbReference type="RefSeq" id="XP_037139265.1">
    <property type="nucleotide sequence ID" value="XM_037283369.1"/>
</dbReference>
<dbReference type="Proteomes" id="UP000515788">
    <property type="component" value="Chromosome 4"/>
</dbReference>
<dbReference type="OrthoDB" id="4067097at2759"/>
<sequence length="215" mass="24827">MELRKRKRVVYKPKARASKPAPVAASRPMAKVCELRALQRPRFCNGREGRDCSRDVSFYRDAKNDLERLVKLQEKLYYDDLKVPKLLGPSEECRMLKLPDDLRIYREISNDLSFLIDEISTERAASYTERLPPPCLVGDDANSIRKIAQMYSIDIRDISDSLQNSGCPSRLEIQSISRKLEKPLLIGRDTFRKWPSKPKKRDGKQAKFSKVPLLT</sequence>